<dbReference type="InterPro" id="IPR021257">
    <property type="entry name" value="DUF2809"/>
</dbReference>
<protein>
    <submittedName>
        <fullName evidence="2">DUF2809 domain-containing protein</fullName>
    </submittedName>
</protein>
<keyword evidence="1" id="KW-1133">Transmembrane helix</keyword>
<keyword evidence="1" id="KW-0812">Transmembrane</keyword>
<keyword evidence="3" id="KW-1185">Reference proteome</keyword>
<evidence type="ECO:0000256" key="1">
    <source>
        <dbReference type="SAM" id="Phobius"/>
    </source>
</evidence>
<evidence type="ECO:0000313" key="3">
    <source>
        <dbReference type="Proteomes" id="UP000664628"/>
    </source>
</evidence>
<dbReference type="RefSeq" id="WP_207326951.1">
    <property type="nucleotide sequence ID" value="NZ_JAFMYW010000001.1"/>
</dbReference>
<proteinExistence type="predicted"/>
<keyword evidence="1" id="KW-0472">Membrane</keyword>
<sequence>MKRNRLVYSGLTVGVLVLGLASRRLGTYLPSFINAYIGDTLWALMVFFGIALVFSRQPTRIVALMALLFSFSIEISQLYHAPWIDAIRATRLGALVLGFGFLWTDLICYSVGIAVGALIDYQLVRSAKR</sequence>
<dbReference type="EMBL" id="JAFMYW010000001">
    <property type="protein sequence ID" value="MBO0947025.1"/>
    <property type="molecule type" value="Genomic_DNA"/>
</dbReference>
<comment type="caution">
    <text evidence="2">The sequence shown here is derived from an EMBL/GenBank/DDBJ whole genome shotgun (WGS) entry which is preliminary data.</text>
</comment>
<dbReference type="Proteomes" id="UP000664628">
    <property type="component" value="Unassembled WGS sequence"/>
</dbReference>
<gene>
    <name evidence="2" type="ORF">J2I46_00415</name>
</gene>
<organism evidence="2 3">
    <name type="scientific">Fibrella forsythiae</name>
    <dbReference type="NCBI Taxonomy" id="2817061"/>
    <lineage>
        <taxon>Bacteria</taxon>
        <taxon>Pseudomonadati</taxon>
        <taxon>Bacteroidota</taxon>
        <taxon>Cytophagia</taxon>
        <taxon>Cytophagales</taxon>
        <taxon>Spirosomataceae</taxon>
        <taxon>Fibrella</taxon>
    </lineage>
</organism>
<accession>A0ABS3JAL2</accession>
<dbReference type="Pfam" id="PF10990">
    <property type="entry name" value="DUF2809"/>
    <property type="match status" value="1"/>
</dbReference>
<feature type="transmembrane region" description="Helical" evidence="1">
    <location>
        <begin position="33"/>
        <end position="54"/>
    </location>
</feature>
<name>A0ABS3JAL2_9BACT</name>
<feature type="transmembrane region" description="Helical" evidence="1">
    <location>
        <begin position="92"/>
        <end position="119"/>
    </location>
</feature>
<feature type="transmembrane region" description="Helical" evidence="1">
    <location>
        <begin position="61"/>
        <end position="80"/>
    </location>
</feature>
<reference evidence="2 3" key="1">
    <citation type="submission" date="2021-03" db="EMBL/GenBank/DDBJ databases">
        <title>Fibrella sp. HMF5405 genome sequencing and assembly.</title>
        <authorList>
            <person name="Kang H."/>
            <person name="Kim H."/>
            <person name="Bae S."/>
            <person name="Joh K."/>
        </authorList>
    </citation>
    <scope>NUCLEOTIDE SEQUENCE [LARGE SCALE GENOMIC DNA]</scope>
    <source>
        <strain evidence="2 3">HMF5405</strain>
    </source>
</reference>
<evidence type="ECO:0000313" key="2">
    <source>
        <dbReference type="EMBL" id="MBO0947025.1"/>
    </source>
</evidence>